<keyword evidence="2" id="KW-1185">Reference proteome</keyword>
<protein>
    <recommendedName>
        <fullName evidence="3">Carbohydrate sulfotransferase 15</fullName>
    </recommendedName>
</protein>
<dbReference type="InterPro" id="IPR052654">
    <property type="entry name" value="CS_Sulfotransferase"/>
</dbReference>
<accession>A0A2G8K7X3</accession>
<dbReference type="STRING" id="307972.A0A2G8K7X3"/>
<dbReference type="GO" id="GO:0050659">
    <property type="term" value="F:N-acetylgalactosamine 4-sulfate 6-O-sulfotransferase activity"/>
    <property type="evidence" value="ECO:0007669"/>
    <property type="project" value="TreeGrafter"/>
</dbReference>
<dbReference type="Gene3D" id="3.40.50.300">
    <property type="entry name" value="P-loop containing nucleotide triphosphate hydrolases"/>
    <property type="match status" value="1"/>
</dbReference>
<dbReference type="PANTHER" id="PTHR15723">
    <property type="entry name" value="CARBOHYDRATE SULFOTRANSFERASE 15"/>
    <property type="match status" value="1"/>
</dbReference>
<dbReference type="EMBL" id="MRZV01000800">
    <property type="protein sequence ID" value="PIK44101.1"/>
    <property type="molecule type" value="Genomic_DNA"/>
</dbReference>
<evidence type="ECO:0008006" key="3">
    <source>
        <dbReference type="Google" id="ProtNLM"/>
    </source>
</evidence>
<name>A0A2G8K7X3_STIJA</name>
<sequence>MTIAVARLFVAALLFLCVAVATILHSTSLFRLKEIRRDQVFNSYIVRQLVGLSPSNGANMRSEGQVTATTTSRNQTSEFVFDVDQSNGLWKTSYSNVSEDIGWKKPSGITGGESQQIDLQTSPMTHANESTDLDHQKPAIGLLEGLKRIRPQIMSDYPSSFLANYKNPCYKKASDGKLHCLPYFFLLGTPKSGTTDIWSKIVQHPDVVCRAKEPHWWTRKSYRKISDALMKYCRPLEASIEKTFP</sequence>
<dbReference type="SUPFAM" id="SSF52540">
    <property type="entry name" value="P-loop containing nucleoside triphosphate hydrolases"/>
    <property type="match status" value="1"/>
</dbReference>
<dbReference type="AlphaFoldDB" id="A0A2G8K7X3"/>
<comment type="caution">
    <text evidence="1">The sequence shown here is derived from an EMBL/GenBank/DDBJ whole genome shotgun (WGS) entry which is preliminary data.</text>
</comment>
<dbReference type="InterPro" id="IPR027417">
    <property type="entry name" value="P-loop_NTPase"/>
</dbReference>
<evidence type="ECO:0000313" key="2">
    <source>
        <dbReference type="Proteomes" id="UP000230750"/>
    </source>
</evidence>
<evidence type="ECO:0000313" key="1">
    <source>
        <dbReference type="EMBL" id="PIK44101.1"/>
    </source>
</evidence>
<reference evidence="1 2" key="1">
    <citation type="journal article" date="2017" name="PLoS Biol.">
        <title>The sea cucumber genome provides insights into morphological evolution and visceral regeneration.</title>
        <authorList>
            <person name="Zhang X."/>
            <person name="Sun L."/>
            <person name="Yuan J."/>
            <person name="Sun Y."/>
            <person name="Gao Y."/>
            <person name="Zhang L."/>
            <person name="Li S."/>
            <person name="Dai H."/>
            <person name="Hamel J.F."/>
            <person name="Liu C."/>
            <person name="Yu Y."/>
            <person name="Liu S."/>
            <person name="Lin W."/>
            <person name="Guo K."/>
            <person name="Jin S."/>
            <person name="Xu P."/>
            <person name="Storey K.B."/>
            <person name="Huan P."/>
            <person name="Zhang T."/>
            <person name="Zhou Y."/>
            <person name="Zhang J."/>
            <person name="Lin C."/>
            <person name="Li X."/>
            <person name="Xing L."/>
            <person name="Huo D."/>
            <person name="Sun M."/>
            <person name="Wang L."/>
            <person name="Mercier A."/>
            <person name="Li F."/>
            <person name="Yang H."/>
            <person name="Xiang J."/>
        </authorList>
    </citation>
    <scope>NUCLEOTIDE SEQUENCE [LARGE SCALE GENOMIC DNA]</scope>
    <source>
        <strain evidence="1">Shaxun</strain>
        <tissue evidence="1">Muscle</tissue>
    </source>
</reference>
<dbReference type="PANTHER" id="PTHR15723:SF0">
    <property type="entry name" value="CARBOHYDRATE SULFOTRANSFERASE 15"/>
    <property type="match status" value="1"/>
</dbReference>
<dbReference type="Proteomes" id="UP000230750">
    <property type="component" value="Unassembled WGS sequence"/>
</dbReference>
<dbReference type="OrthoDB" id="8068875at2759"/>
<dbReference type="GO" id="GO:0019319">
    <property type="term" value="P:hexose biosynthetic process"/>
    <property type="evidence" value="ECO:0007669"/>
    <property type="project" value="TreeGrafter"/>
</dbReference>
<proteinExistence type="predicted"/>
<organism evidence="1 2">
    <name type="scientific">Stichopus japonicus</name>
    <name type="common">Sea cucumber</name>
    <dbReference type="NCBI Taxonomy" id="307972"/>
    <lineage>
        <taxon>Eukaryota</taxon>
        <taxon>Metazoa</taxon>
        <taxon>Echinodermata</taxon>
        <taxon>Eleutherozoa</taxon>
        <taxon>Echinozoa</taxon>
        <taxon>Holothuroidea</taxon>
        <taxon>Aspidochirotacea</taxon>
        <taxon>Aspidochirotida</taxon>
        <taxon>Stichopodidae</taxon>
        <taxon>Apostichopus</taxon>
    </lineage>
</organism>
<gene>
    <name evidence="1" type="ORF">BSL78_19027</name>
</gene>